<keyword evidence="3" id="KW-1185">Reference proteome</keyword>
<dbReference type="Gene3D" id="2.40.50.140">
    <property type="entry name" value="Nucleic acid-binding proteins"/>
    <property type="match status" value="1"/>
</dbReference>
<dbReference type="RefSeq" id="WP_080917831.1">
    <property type="nucleotide sequence ID" value="NZ_MDET01000001.1"/>
</dbReference>
<evidence type="ECO:0000259" key="1">
    <source>
        <dbReference type="PROSITE" id="PS51857"/>
    </source>
</evidence>
<reference evidence="2 3" key="1">
    <citation type="journal article" date="2016" name="Int. J. Syst. Evol. Microbiol.">
        <title>Pseudaminobacter manganicus sp. nov., isolated from sludge of a manganese mine.</title>
        <authorList>
            <person name="Li J."/>
            <person name="Huang J."/>
            <person name="Liao S."/>
            <person name="Wang G."/>
        </authorList>
    </citation>
    <scope>NUCLEOTIDE SEQUENCE [LARGE SCALE GENOMIC DNA]</scope>
    <source>
        <strain evidence="2 3">JH-7</strain>
    </source>
</reference>
<comment type="caution">
    <text evidence="2">The sequence shown here is derived from an EMBL/GenBank/DDBJ whole genome shotgun (WGS) entry which is preliminary data.</text>
</comment>
<dbReference type="PROSITE" id="PS51857">
    <property type="entry name" value="CSD_2"/>
    <property type="match status" value="1"/>
</dbReference>
<dbReference type="GO" id="GO:0003676">
    <property type="term" value="F:nucleic acid binding"/>
    <property type="evidence" value="ECO:0007669"/>
    <property type="project" value="InterPro"/>
</dbReference>
<dbReference type="InterPro" id="IPR002059">
    <property type="entry name" value="CSP_DNA-bd"/>
</dbReference>
<dbReference type="AlphaFoldDB" id="A0A1V8RWI9"/>
<sequence>MPIGTFQFWNEDRGFGRITDDAEPDGRGVFVHVSAIPDRRSPEHGARYRYGLELGVDGRTKAVNLRLVTAEEEEVARVFG</sequence>
<accession>A0A1V8RWI9</accession>
<organism evidence="2 3">
    <name type="scientific">Manganibacter manganicus</name>
    <dbReference type="NCBI Taxonomy" id="1873176"/>
    <lineage>
        <taxon>Bacteria</taxon>
        <taxon>Pseudomonadati</taxon>
        <taxon>Pseudomonadota</taxon>
        <taxon>Alphaproteobacteria</taxon>
        <taxon>Hyphomicrobiales</taxon>
        <taxon>Phyllobacteriaceae</taxon>
        <taxon>Manganibacter</taxon>
    </lineage>
</organism>
<evidence type="ECO:0000313" key="3">
    <source>
        <dbReference type="Proteomes" id="UP000191905"/>
    </source>
</evidence>
<protein>
    <recommendedName>
        <fullName evidence="1">CSD domain-containing protein</fullName>
    </recommendedName>
</protein>
<feature type="domain" description="CSD" evidence="1">
    <location>
        <begin position="1"/>
        <end position="67"/>
    </location>
</feature>
<gene>
    <name evidence="2" type="ORF">BFN67_01650</name>
</gene>
<dbReference type="Proteomes" id="UP000191905">
    <property type="component" value="Unassembled WGS sequence"/>
</dbReference>
<dbReference type="SUPFAM" id="SSF50249">
    <property type="entry name" value="Nucleic acid-binding proteins"/>
    <property type="match status" value="1"/>
</dbReference>
<evidence type="ECO:0000313" key="2">
    <source>
        <dbReference type="EMBL" id="OQM77567.1"/>
    </source>
</evidence>
<proteinExistence type="predicted"/>
<dbReference type="EMBL" id="MDET01000001">
    <property type="protein sequence ID" value="OQM77567.1"/>
    <property type="molecule type" value="Genomic_DNA"/>
</dbReference>
<name>A0A1V8RWI9_9HYPH</name>
<dbReference type="STRING" id="1873176.BFN67_01650"/>
<dbReference type="OrthoDB" id="8253501at2"/>
<dbReference type="InterPro" id="IPR012340">
    <property type="entry name" value="NA-bd_OB-fold"/>
</dbReference>